<accession>G9FH53</accession>
<name>G9FH53_9CAUD</name>
<evidence type="ECO:0000313" key="2">
    <source>
        <dbReference type="Proteomes" id="UP000005431"/>
    </source>
</evidence>
<proteinExistence type="predicted"/>
<dbReference type="EMBL" id="JN116824">
    <property type="protein sequence ID" value="AEV51942.1"/>
    <property type="molecule type" value="Genomic_DNA"/>
</dbReference>
<sequence length="97" mass="10890">MPATLRIRRDKLAEAMVAAGMSQQKHLATAMDMSEPSIHRILKERDIQGKTLARLLAALPDANFYELFEIVDEPEKSRIRTPFQELLRAAGTEQVAA</sequence>
<dbReference type="Proteomes" id="UP000005431">
    <property type="component" value="Segment"/>
</dbReference>
<protein>
    <submittedName>
        <fullName evidence="1">Uncharacterized protein</fullName>
    </submittedName>
</protein>
<dbReference type="RefSeq" id="YP_005087198.1">
    <property type="nucleotide sequence ID" value="NC_016654.1"/>
</dbReference>
<dbReference type="InterPro" id="IPR010982">
    <property type="entry name" value="Lambda_DNA-bd_dom_sf"/>
</dbReference>
<dbReference type="SUPFAM" id="SSF47413">
    <property type="entry name" value="lambda repressor-like DNA-binding domains"/>
    <property type="match status" value="1"/>
</dbReference>
<dbReference type="GeneID" id="11541464"/>
<organism evidence="1 2">
    <name type="scientific">Rhodococcus phage REQ3</name>
    <dbReference type="NCBI Taxonomy" id="1109714"/>
    <lineage>
        <taxon>Viruses</taxon>
        <taxon>Duplodnaviria</taxon>
        <taxon>Heunggongvirae</taxon>
        <taxon>Uroviricota</taxon>
        <taxon>Caudoviricetes</taxon>
        <taxon>Caudoviricetes incertae sedis</taxon>
        <taxon>Wodongavirus</taxon>
        <taxon>Wodongavirus REQ3</taxon>
    </lineage>
</organism>
<evidence type="ECO:0000313" key="1">
    <source>
        <dbReference type="EMBL" id="AEV51942.1"/>
    </source>
</evidence>
<dbReference type="KEGG" id="vg:11541464"/>
<keyword evidence="2" id="KW-1185">Reference proteome</keyword>
<dbReference type="GO" id="GO:0003677">
    <property type="term" value="F:DNA binding"/>
    <property type="evidence" value="ECO:0007669"/>
    <property type="project" value="InterPro"/>
</dbReference>
<reference evidence="1 2" key="1">
    <citation type="submission" date="2011-06" db="EMBL/GenBank/DDBJ databases">
        <title>Two lysogenic phages can make up a single lytic phage.</title>
        <authorList>
            <person name="Petrovski S."/>
        </authorList>
    </citation>
    <scope>NUCLEOTIDE SEQUENCE [LARGE SCALE GENOMIC DNA]</scope>
</reference>